<name>A0ABS6WQM6_9HYPH</name>
<evidence type="ECO:0000313" key="1">
    <source>
        <dbReference type="EMBL" id="MBW3097953.1"/>
    </source>
</evidence>
<dbReference type="InterPro" id="IPR002347">
    <property type="entry name" value="SDR_fam"/>
</dbReference>
<dbReference type="PANTHER" id="PTHR43544">
    <property type="entry name" value="SHORT-CHAIN DEHYDROGENASE/REDUCTASE"/>
    <property type="match status" value="1"/>
</dbReference>
<dbReference type="Proteomes" id="UP001430804">
    <property type="component" value="Unassembled WGS sequence"/>
</dbReference>
<dbReference type="Pfam" id="PF00106">
    <property type="entry name" value="adh_short"/>
    <property type="match status" value="1"/>
</dbReference>
<organism evidence="1 2">
    <name type="scientific">Pseudohoeflea coraliihabitans</name>
    <dbReference type="NCBI Taxonomy" id="2860393"/>
    <lineage>
        <taxon>Bacteria</taxon>
        <taxon>Pseudomonadati</taxon>
        <taxon>Pseudomonadota</taxon>
        <taxon>Alphaproteobacteria</taxon>
        <taxon>Hyphomicrobiales</taxon>
        <taxon>Rhizobiaceae</taxon>
        <taxon>Pseudohoeflea</taxon>
    </lineage>
</organism>
<dbReference type="RefSeq" id="WP_219201902.1">
    <property type="nucleotide sequence ID" value="NZ_JAHWQX010000003.1"/>
</dbReference>
<dbReference type="EMBL" id="JAHWQX010000003">
    <property type="protein sequence ID" value="MBW3097953.1"/>
    <property type="molecule type" value="Genomic_DNA"/>
</dbReference>
<proteinExistence type="predicted"/>
<comment type="caution">
    <text evidence="1">The sequence shown here is derived from an EMBL/GenBank/DDBJ whole genome shotgun (WGS) entry which is preliminary data.</text>
</comment>
<reference evidence="1" key="1">
    <citation type="submission" date="2021-07" db="EMBL/GenBank/DDBJ databases">
        <title>Pseudohoeflea marina sp. nov. a polyhydroxyalcanoate-producing bacterium.</title>
        <authorList>
            <person name="Zheng W."/>
            <person name="Yu S."/>
            <person name="Huang Y."/>
        </authorList>
    </citation>
    <scope>NUCLEOTIDE SEQUENCE</scope>
    <source>
        <strain evidence="1">DP4N28-3</strain>
    </source>
</reference>
<keyword evidence="2" id="KW-1185">Reference proteome</keyword>
<gene>
    <name evidence="1" type="ORF">KY465_11740</name>
</gene>
<accession>A0ABS6WQM6</accession>
<dbReference type="InterPro" id="IPR051468">
    <property type="entry name" value="Fungal_SecMetab_SDRs"/>
</dbReference>
<protein>
    <submittedName>
        <fullName evidence="1">SDR family NAD(P)-dependent oxidoreductase</fullName>
    </submittedName>
</protein>
<evidence type="ECO:0000313" key="2">
    <source>
        <dbReference type="Proteomes" id="UP001430804"/>
    </source>
</evidence>
<dbReference type="PANTHER" id="PTHR43544:SF12">
    <property type="entry name" value="NAD(P)-BINDING ROSSMANN-FOLD SUPERFAMILY PROTEIN"/>
    <property type="match status" value="1"/>
</dbReference>
<sequence length="220" mass="23132">MKKALIVGASRGIGAALAQDLTDRGESVIALSRSADGLDVTDEQSVKASLARLDGTFDTIIVATGALSAEDHAPEKTLKMLDPAATAAQFAVNATGPMLVLKHALRLLPRDRRSVFAALSARVGSIGDNRLGGWYSYRASKAALNQLVHTAAIEIARSHSQAICVALHPGTVATAFTENYRDRDKVTPKHAAANLLAVIDGLSAADTGGFFDWAGKSIKW</sequence>